<reference evidence="1 2" key="1">
    <citation type="journal article" date="2000" name="DNA Res.">
        <title>Complete genome structure of the nitrogen-fixing symbiotic bacterium Mesorhizobium loti.</title>
        <authorList>
            <person name="Kaneko T."/>
            <person name="Nakamura Y."/>
            <person name="Sato S."/>
            <person name="Asamizu E."/>
            <person name="Kato T."/>
            <person name="Sasamoto S."/>
            <person name="Watanabe A."/>
            <person name="Idesawa K."/>
            <person name="Ishikawa A."/>
            <person name="Kawashima K."/>
            <person name="Kimura T."/>
            <person name="Kishida Y."/>
            <person name="Kiyokawa C."/>
            <person name="Kohara M."/>
            <person name="Matsumoto M."/>
            <person name="Matsuno A."/>
            <person name="Mochizuki Y."/>
            <person name="Nakayama S."/>
            <person name="Nakazaki N."/>
            <person name="Shimpo S."/>
            <person name="Sugimoto M."/>
            <person name="Takeuchi C."/>
            <person name="Yamada M."/>
            <person name="Tabata S."/>
        </authorList>
    </citation>
    <scope>NUCLEOTIDE SEQUENCE [LARGE SCALE GENOMIC DNA]</scope>
    <source>
        <strain evidence="2">LMG 29417 / CECT 9101 / MAFF 303099</strain>
    </source>
</reference>
<name>Q98DI3_RHILO</name>
<dbReference type="KEGG" id="mlo:mlr4691"/>
<organism evidence="1 2">
    <name type="scientific">Mesorhizobium japonicum (strain LMG 29417 / CECT 9101 / MAFF 303099)</name>
    <name type="common">Mesorhizobium loti (strain MAFF 303099)</name>
    <dbReference type="NCBI Taxonomy" id="266835"/>
    <lineage>
        <taxon>Bacteria</taxon>
        <taxon>Pseudomonadati</taxon>
        <taxon>Pseudomonadota</taxon>
        <taxon>Alphaproteobacteria</taxon>
        <taxon>Hyphomicrobiales</taxon>
        <taxon>Phyllobacteriaceae</taxon>
        <taxon>Mesorhizobium</taxon>
    </lineage>
</organism>
<protein>
    <submittedName>
        <fullName evidence="1">Mlr4691 protein</fullName>
    </submittedName>
</protein>
<dbReference type="AlphaFoldDB" id="Q98DI3"/>
<dbReference type="Proteomes" id="UP000000552">
    <property type="component" value="Chromosome"/>
</dbReference>
<dbReference type="EMBL" id="BA000012">
    <property type="protein sequence ID" value="BAB51288.1"/>
    <property type="molecule type" value="Genomic_DNA"/>
</dbReference>
<evidence type="ECO:0000313" key="2">
    <source>
        <dbReference type="Proteomes" id="UP000000552"/>
    </source>
</evidence>
<sequence>MGMEILRLSMAILMKKAGYQEIAAMYHNRNSPQLDRNGSEKSITTLLARQDSAQVQSIWQNDRICEYLLASDSRRHAWHSWLAVHGTVIRDAAETYRILTFAKSRQILAHAFGSCPAGMVPALSKFGPYARSKHVYFALHQILSAGGPLANHVHQATEFRDDDIDSLASASMTPVSNRVFRALLKCKIPAPALVELLWVIARLAPMLDDRHLVRAIAQGRQPAAILANLFSLMPFPNPPFEQVGALVPITAAEQLRKAGNEFDNCLKGGEELAYAIASVLSGQRYFYAWNGDRPALLTFCRCGLAGWILAERSGPANASVPEASMDKIGEELASIPNVFVGKRGAGLLEWICAR</sequence>
<dbReference type="eggNOG" id="ENOG5030Z9U">
    <property type="taxonomic scope" value="Bacteria"/>
</dbReference>
<accession>Q98DI3</accession>
<gene>
    <name evidence="1" type="ordered locus">mlr4691</name>
</gene>
<evidence type="ECO:0000313" key="1">
    <source>
        <dbReference type="EMBL" id="BAB51288.1"/>
    </source>
</evidence>
<dbReference type="HOGENOM" id="CLU_782728_0_0_5"/>
<proteinExistence type="predicted"/>